<organism evidence="2 3">
    <name type="scientific">Leishmania panamensis</name>
    <dbReference type="NCBI Taxonomy" id="5679"/>
    <lineage>
        <taxon>Eukaryota</taxon>
        <taxon>Discoba</taxon>
        <taxon>Euglenozoa</taxon>
        <taxon>Kinetoplastea</taxon>
        <taxon>Metakinetoplastina</taxon>
        <taxon>Trypanosomatida</taxon>
        <taxon>Trypanosomatidae</taxon>
        <taxon>Leishmaniinae</taxon>
        <taxon>Leishmania</taxon>
        <taxon>Leishmania guyanensis species complex</taxon>
    </lineage>
</organism>
<dbReference type="eggNOG" id="ENOG502S9JF">
    <property type="taxonomic scope" value="Eukaryota"/>
</dbReference>
<dbReference type="Proteomes" id="UP000063063">
    <property type="component" value="Chromosome 34"/>
</dbReference>
<evidence type="ECO:0000256" key="1">
    <source>
        <dbReference type="SAM" id="MobiDB-lite"/>
    </source>
</evidence>
<feature type="compositionally biased region" description="Polar residues" evidence="1">
    <location>
        <begin position="710"/>
        <end position="732"/>
    </location>
</feature>
<accession>A0A088SJH1</accession>
<feature type="region of interest" description="Disordered" evidence="1">
    <location>
        <begin position="559"/>
        <end position="586"/>
    </location>
</feature>
<dbReference type="VEuPathDB" id="TriTrypDB:LPMP_343410"/>
<dbReference type="VEuPathDB" id="TriTrypDB:LPAL13_340040900"/>
<dbReference type="GeneID" id="22578846"/>
<dbReference type="OrthoDB" id="245890at2759"/>
<feature type="compositionally biased region" description="Basic and acidic residues" evidence="1">
    <location>
        <begin position="734"/>
        <end position="748"/>
    </location>
</feature>
<dbReference type="KEGG" id="lpan:LPMP_343410"/>
<dbReference type="AlphaFoldDB" id="A0A088SJH1"/>
<name>A0A088SJH1_LEIPA</name>
<dbReference type="RefSeq" id="XP_010702767.1">
    <property type="nucleotide sequence ID" value="XM_010704465.1"/>
</dbReference>
<feature type="region of interest" description="Disordered" evidence="1">
    <location>
        <begin position="710"/>
        <end position="748"/>
    </location>
</feature>
<protein>
    <submittedName>
        <fullName evidence="2">Uncharacterized protein</fullName>
    </submittedName>
</protein>
<gene>
    <name evidence="2" type="ORF">LPMP_343410</name>
</gene>
<keyword evidence="3" id="KW-1185">Reference proteome</keyword>
<dbReference type="EMBL" id="CP009403">
    <property type="protein sequence ID" value="AIO01967.1"/>
    <property type="molecule type" value="Genomic_DNA"/>
</dbReference>
<evidence type="ECO:0000313" key="2">
    <source>
        <dbReference type="EMBL" id="AIO01967.1"/>
    </source>
</evidence>
<sequence length="748" mass="80580">MSHYIEACRDDERFTARLEEATKEMGGLLLKTSRTRHELDRMAAEVRMRGPLHFYPCNIADCVDLAPSTFAGERLAPPQVRDDLARNMLSAELAQWARWHLPSLVAPLIEAQVQQRLLSLRDSVDELRVRQAKVEKAAKDATERVHVHRADIHADFAASQEEMQRDLEEHQRGVKRQIAAWSEELRHVREDVLALGQQRVSASDRQEQRISGALQRQQTHVQETLEALEHGLQRWRRAMSRAVQKETQELHAQHRVLENRVAQAQGMLTSTADMAARCTAETRRLMEDAMCRSSEVRVCRRDVNRLEMLVQCSSLQTALLTGGAGSSDSNDSSTAPAAASVVLNGLTQEMARFSDSLHAMVHRVDGLDRHVRQLEMAVARSTAVSCGQGTYHSSMRGVDEESSYGRSFASTSRPSCSYLSKATGLRGRCASAGEARAPSPLAQNDSSDVAPIHNGGAAAKPRTTSITLVSATQPVGMGSALGGGHYRTAGPEVQLTLTPLMSASPSSTTYHLPASHLSGSSLRFEDEAGDSHSTPVIVSDARPAPDVEGDRVLLRSAAAGTGVQQPLERRATAHATPAKTVEGDTQLGGVAKPTAAKTVAHGMPLPLAAVDASQIARQDVAPSLTHQYDASSWPAASALSAGNADVTYLVKRPSSCLATCEAVAVAEDVALKRQSGSDHAERPVVATPCSPVDSYLSDTPAADLYNSKANVASAPKSSTPEIAQYTPAQASDSESERDNHVIARSALD</sequence>
<proteinExistence type="predicted"/>
<reference evidence="2 3" key="1">
    <citation type="journal article" date="2015" name="Sci. Rep.">
        <title>The genome of Leishmania panamensis: insights into genomics of the L. (Viannia) subgenus.</title>
        <authorList>
            <person name="Llanes A."/>
            <person name="Restrepo C.M."/>
            <person name="Vecchio G.D."/>
            <person name="Anguizola F.J."/>
            <person name="Lleonart R."/>
        </authorList>
    </citation>
    <scope>NUCLEOTIDE SEQUENCE [LARGE SCALE GENOMIC DNA]</scope>
    <source>
        <strain evidence="2 3">MHOM/PA/94/PSC-1</strain>
    </source>
</reference>
<evidence type="ECO:0000313" key="3">
    <source>
        <dbReference type="Proteomes" id="UP000063063"/>
    </source>
</evidence>